<comment type="caution">
    <text evidence="4">The sequence shown here is derived from an EMBL/GenBank/DDBJ whole genome shotgun (WGS) entry which is preliminary data.</text>
</comment>
<dbReference type="Pfam" id="PF00071">
    <property type="entry name" value="Ras"/>
    <property type="match status" value="1"/>
</dbReference>
<dbReference type="GO" id="GO:0005525">
    <property type="term" value="F:GTP binding"/>
    <property type="evidence" value="ECO:0007669"/>
    <property type="project" value="UniProtKB-KW"/>
</dbReference>
<dbReference type="PROSITE" id="PS51421">
    <property type="entry name" value="RAS"/>
    <property type="match status" value="1"/>
</dbReference>
<dbReference type="PRINTS" id="PR00449">
    <property type="entry name" value="RASTRNSFRMNG"/>
</dbReference>
<dbReference type="OrthoDB" id="5976022at2759"/>
<organism evidence="4 5">
    <name type="scientific">Reticulomyxa filosa</name>
    <dbReference type="NCBI Taxonomy" id="46433"/>
    <lineage>
        <taxon>Eukaryota</taxon>
        <taxon>Sar</taxon>
        <taxon>Rhizaria</taxon>
        <taxon>Retaria</taxon>
        <taxon>Foraminifera</taxon>
        <taxon>Monothalamids</taxon>
        <taxon>Reticulomyxidae</taxon>
        <taxon>Reticulomyxa</taxon>
    </lineage>
</organism>
<sequence>WREKIVGVKEMDNVPIIIIGNKCDLTQSRQVQSKEGQALAQKWGEYCAFFETSAKDKIYIEEVFFEVVRKIRLIEEETGGTKQKQVKTSQSDGQVKNETAGNTDGSTVPLSSTPIVWNFQVLGEEIVKRTPTVTQPIDTLSCGSPQQQQQQHQFERSEVEEANSNRSDTNANHSIQLAVPVGIRSNVTDGSIVTSCVTVVEQPHSGAAKKNPQLMSETSGATKSGVP</sequence>
<dbReference type="InterPro" id="IPR027417">
    <property type="entry name" value="P-loop_NTPase"/>
</dbReference>
<keyword evidence="1" id="KW-0547">Nucleotide-binding</keyword>
<evidence type="ECO:0000256" key="3">
    <source>
        <dbReference type="SAM" id="MobiDB-lite"/>
    </source>
</evidence>
<feature type="compositionally biased region" description="Polar residues" evidence="3">
    <location>
        <begin position="162"/>
        <end position="173"/>
    </location>
</feature>
<accession>X6MPX3</accession>
<gene>
    <name evidence="4" type="ORF">RFI_21643</name>
</gene>
<feature type="compositionally biased region" description="Polar residues" evidence="3">
    <location>
        <begin position="213"/>
        <end position="227"/>
    </location>
</feature>
<evidence type="ECO:0000313" key="4">
    <source>
        <dbReference type="EMBL" id="ETO15721.1"/>
    </source>
</evidence>
<dbReference type="SMART" id="SM00175">
    <property type="entry name" value="RAB"/>
    <property type="match status" value="1"/>
</dbReference>
<dbReference type="AlphaFoldDB" id="X6MPX3"/>
<feature type="region of interest" description="Disordered" evidence="3">
    <location>
        <begin position="203"/>
        <end position="227"/>
    </location>
</feature>
<feature type="compositionally biased region" description="Polar residues" evidence="3">
    <location>
        <begin position="80"/>
        <end position="108"/>
    </location>
</feature>
<dbReference type="Proteomes" id="UP000023152">
    <property type="component" value="Unassembled WGS sequence"/>
</dbReference>
<feature type="region of interest" description="Disordered" evidence="3">
    <location>
        <begin position="79"/>
        <end position="108"/>
    </location>
</feature>
<dbReference type="GO" id="GO:0003924">
    <property type="term" value="F:GTPase activity"/>
    <property type="evidence" value="ECO:0007669"/>
    <property type="project" value="InterPro"/>
</dbReference>
<dbReference type="InterPro" id="IPR001806">
    <property type="entry name" value="Small_GTPase"/>
</dbReference>
<evidence type="ECO:0000256" key="2">
    <source>
        <dbReference type="ARBA" id="ARBA00023134"/>
    </source>
</evidence>
<keyword evidence="5" id="KW-1185">Reference proteome</keyword>
<dbReference type="EMBL" id="ASPP01018855">
    <property type="protein sequence ID" value="ETO15721.1"/>
    <property type="molecule type" value="Genomic_DNA"/>
</dbReference>
<protein>
    <submittedName>
        <fullName evidence="4">Uncharacterized protein</fullName>
    </submittedName>
</protein>
<reference evidence="4 5" key="1">
    <citation type="journal article" date="2013" name="Curr. Biol.">
        <title>The Genome of the Foraminiferan Reticulomyxa filosa.</title>
        <authorList>
            <person name="Glockner G."/>
            <person name="Hulsmann N."/>
            <person name="Schleicher M."/>
            <person name="Noegel A.A."/>
            <person name="Eichinger L."/>
            <person name="Gallinger C."/>
            <person name="Pawlowski J."/>
            <person name="Sierra R."/>
            <person name="Euteneuer U."/>
            <person name="Pillet L."/>
            <person name="Moustafa A."/>
            <person name="Platzer M."/>
            <person name="Groth M."/>
            <person name="Szafranski K."/>
            <person name="Schliwa M."/>
        </authorList>
    </citation>
    <scope>NUCLEOTIDE SEQUENCE [LARGE SCALE GENOMIC DNA]</scope>
</reference>
<feature type="region of interest" description="Disordered" evidence="3">
    <location>
        <begin position="138"/>
        <end position="173"/>
    </location>
</feature>
<dbReference type="GO" id="GO:0016020">
    <property type="term" value="C:membrane"/>
    <property type="evidence" value="ECO:0007669"/>
    <property type="project" value="InterPro"/>
</dbReference>
<dbReference type="InterPro" id="IPR020849">
    <property type="entry name" value="Small_GTPase_Ras-type"/>
</dbReference>
<dbReference type="PROSITE" id="PS51419">
    <property type="entry name" value="RAB"/>
    <property type="match status" value="1"/>
</dbReference>
<evidence type="ECO:0000313" key="5">
    <source>
        <dbReference type="Proteomes" id="UP000023152"/>
    </source>
</evidence>
<dbReference type="SMART" id="SM00173">
    <property type="entry name" value="RAS"/>
    <property type="match status" value="1"/>
</dbReference>
<dbReference type="SUPFAM" id="SSF52540">
    <property type="entry name" value="P-loop containing nucleoside triphosphate hydrolases"/>
    <property type="match status" value="1"/>
</dbReference>
<dbReference type="Gene3D" id="3.40.50.300">
    <property type="entry name" value="P-loop containing nucleotide triphosphate hydrolases"/>
    <property type="match status" value="1"/>
</dbReference>
<dbReference type="GO" id="GO:0007165">
    <property type="term" value="P:signal transduction"/>
    <property type="evidence" value="ECO:0007669"/>
    <property type="project" value="InterPro"/>
</dbReference>
<name>X6MPX3_RETFI</name>
<keyword evidence="2" id="KW-0342">GTP-binding</keyword>
<evidence type="ECO:0000256" key="1">
    <source>
        <dbReference type="ARBA" id="ARBA00022741"/>
    </source>
</evidence>
<proteinExistence type="predicted"/>
<dbReference type="PANTHER" id="PTHR24070">
    <property type="entry name" value="RAS, DI-RAS, AND RHEB FAMILY MEMBERS OF SMALL GTPASE SUPERFAMILY"/>
    <property type="match status" value="1"/>
</dbReference>
<feature type="non-terminal residue" evidence="4">
    <location>
        <position position="1"/>
    </location>
</feature>